<feature type="region of interest" description="Disordered" evidence="1">
    <location>
        <begin position="175"/>
        <end position="201"/>
    </location>
</feature>
<evidence type="ECO:0000313" key="2">
    <source>
        <dbReference type="EMBL" id="GAA2365762.1"/>
    </source>
</evidence>
<feature type="compositionally biased region" description="Basic and acidic residues" evidence="1">
    <location>
        <begin position="28"/>
        <end position="50"/>
    </location>
</feature>
<reference evidence="2 3" key="1">
    <citation type="journal article" date="2019" name="Int. J. Syst. Evol. Microbiol.">
        <title>The Global Catalogue of Microorganisms (GCM) 10K type strain sequencing project: providing services to taxonomists for standard genome sequencing and annotation.</title>
        <authorList>
            <consortium name="The Broad Institute Genomics Platform"/>
            <consortium name="The Broad Institute Genome Sequencing Center for Infectious Disease"/>
            <person name="Wu L."/>
            <person name="Ma J."/>
        </authorList>
    </citation>
    <scope>NUCLEOTIDE SEQUENCE [LARGE SCALE GENOMIC DNA]</scope>
    <source>
        <strain evidence="2 3">JCM 4316</strain>
    </source>
</reference>
<protein>
    <recommendedName>
        <fullName evidence="4">Beta-ketoacyl synthase N-terminal domain-containing protein</fullName>
    </recommendedName>
</protein>
<dbReference type="SUPFAM" id="SSF53901">
    <property type="entry name" value="Thiolase-like"/>
    <property type="match status" value="1"/>
</dbReference>
<dbReference type="EMBL" id="BAAASD010000041">
    <property type="protein sequence ID" value="GAA2365762.1"/>
    <property type="molecule type" value="Genomic_DNA"/>
</dbReference>
<keyword evidence="3" id="KW-1185">Reference proteome</keyword>
<feature type="region of interest" description="Disordered" evidence="1">
    <location>
        <begin position="15"/>
        <end position="54"/>
    </location>
</feature>
<dbReference type="Gene3D" id="3.40.47.10">
    <property type="match status" value="1"/>
</dbReference>
<gene>
    <name evidence="2" type="ORF">GCM10010246_68260</name>
</gene>
<accession>A0ABN3H1S9</accession>
<name>A0ABN3H1S9_9ACTN</name>
<evidence type="ECO:0008006" key="4">
    <source>
        <dbReference type="Google" id="ProtNLM"/>
    </source>
</evidence>
<dbReference type="RefSeq" id="WP_346178178.1">
    <property type="nucleotide sequence ID" value="NZ_BAAASD010000041.1"/>
</dbReference>
<proteinExistence type="predicted"/>
<comment type="caution">
    <text evidence="2">The sequence shown here is derived from an EMBL/GenBank/DDBJ whole genome shotgun (WGS) entry which is preliminary data.</text>
</comment>
<evidence type="ECO:0000313" key="3">
    <source>
        <dbReference type="Proteomes" id="UP001500253"/>
    </source>
</evidence>
<evidence type="ECO:0000256" key="1">
    <source>
        <dbReference type="SAM" id="MobiDB-lite"/>
    </source>
</evidence>
<dbReference type="InterPro" id="IPR016039">
    <property type="entry name" value="Thiolase-like"/>
</dbReference>
<organism evidence="2 3">
    <name type="scientific">Streptomyces cuspidosporus</name>
    <dbReference type="NCBI Taxonomy" id="66882"/>
    <lineage>
        <taxon>Bacteria</taxon>
        <taxon>Bacillati</taxon>
        <taxon>Actinomycetota</taxon>
        <taxon>Actinomycetes</taxon>
        <taxon>Kitasatosporales</taxon>
        <taxon>Streptomycetaceae</taxon>
        <taxon>Streptomyces</taxon>
    </lineage>
</organism>
<sequence>MTEKTALRSALGILATATARHTPARHTPGRDAPARHAPGRDAPGRDDETPLPRLPGFVESSFSPLAYEVGSRCLTRQPGDGSRTAVALASLMGDTTTADLASRRVISGQVHNPLLFMQATANSILGYLSREFGITGQTFSLSTLDDPLAELLAMADLLLEDPDLDRVLVLGVELGAQPGGESGGDPGGDSGGGRGGAATPRDRVAAAYRELAADSGRPTPPPSAHADLAAAVLLGRADTGAPVSVRPAEPHAADATAALGHPGSLQGLFDLVTAHRRLLRDGGGHRLVTDPAARRGPTAFLLTADTKAPMPNAPAGRNETRTHAHQ</sequence>
<feature type="region of interest" description="Disordered" evidence="1">
    <location>
        <begin position="307"/>
        <end position="326"/>
    </location>
</feature>
<feature type="compositionally biased region" description="Gly residues" evidence="1">
    <location>
        <begin position="177"/>
        <end position="196"/>
    </location>
</feature>
<dbReference type="Proteomes" id="UP001500253">
    <property type="component" value="Unassembled WGS sequence"/>
</dbReference>